<evidence type="ECO:0000313" key="2">
    <source>
        <dbReference type="EMBL" id="BCL57676.1"/>
    </source>
</evidence>
<feature type="region of interest" description="Disordered" evidence="1">
    <location>
        <begin position="81"/>
        <end position="103"/>
    </location>
</feature>
<protein>
    <submittedName>
        <fullName evidence="2">Uncharacterized protein</fullName>
    </submittedName>
</protein>
<dbReference type="Proteomes" id="UP000593842">
    <property type="component" value="Chromosome"/>
</dbReference>
<sequence length="103" mass="11557">MSQVRKGNRILTIEPHRVDDYVARGYDHIDEESGEVIKKGDPVSLADFKREYSSLKAQIKEKDARIVELEAQNADLTTKVEELEANAKTPAKASKAKKDTAEE</sequence>
<reference evidence="4" key="2">
    <citation type="submission" date="2020-09" db="EMBL/GenBank/DDBJ databases">
        <title>Complete genome sequencing of Faecalibacillus intestinalis strain 14EGH31.</title>
        <authorList>
            <person name="Sakamoto M."/>
            <person name="Murakami T."/>
            <person name="Mori H."/>
        </authorList>
    </citation>
    <scope>NUCLEOTIDE SEQUENCE [LARGE SCALE GENOMIC DNA]</scope>
    <source>
        <strain evidence="4">14EGH31</strain>
    </source>
</reference>
<proteinExistence type="predicted"/>
<reference evidence="3" key="3">
    <citation type="submission" date="2021-10" db="EMBL/GenBank/DDBJ databases">
        <title>Collection of gut derived symbiotic bacterial strains cultured from healthy donors.</title>
        <authorList>
            <person name="Lin H."/>
            <person name="Littmann E."/>
            <person name="Kohout C."/>
            <person name="Pamer E.G."/>
        </authorList>
    </citation>
    <scope>NUCLEOTIDE SEQUENCE</scope>
    <source>
        <strain evidence="3">DFI.5.2</strain>
    </source>
</reference>
<evidence type="ECO:0000313" key="3">
    <source>
        <dbReference type="EMBL" id="MCB8563085.1"/>
    </source>
</evidence>
<accession>A0A7I8E048</accession>
<reference evidence="2" key="1">
    <citation type="journal article" date="2020" name="Microbiol. Resour. Announc.">
        <title>Complete Genome Sequence of Faecalibacillus intestinalis JCM 34082, Isolated from Feces from a Healthy Japanese Female.</title>
        <authorList>
            <person name="Sakamoto M."/>
            <person name="Ikeyama N."/>
            <person name="Toyoda A."/>
            <person name="Murakami T."/>
            <person name="Mori H."/>
            <person name="Ohkuma M."/>
        </authorList>
    </citation>
    <scope>NUCLEOTIDE SEQUENCE</scope>
    <source>
        <strain evidence="2">14EGH31</strain>
    </source>
</reference>
<evidence type="ECO:0000256" key="1">
    <source>
        <dbReference type="SAM" id="MobiDB-lite"/>
    </source>
</evidence>
<organism evidence="2 4">
    <name type="scientific">Faecalibacillus intestinalis</name>
    <dbReference type="NCBI Taxonomy" id="1982626"/>
    <lineage>
        <taxon>Bacteria</taxon>
        <taxon>Bacillati</taxon>
        <taxon>Bacillota</taxon>
        <taxon>Erysipelotrichia</taxon>
        <taxon>Erysipelotrichales</taxon>
        <taxon>Coprobacillaceae</taxon>
        <taxon>Faecalibacillus</taxon>
    </lineage>
</organism>
<dbReference type="AlphaFoldDB" id="A0A7I8E048"/>
<dbReference type="EMBL" id="AP024085">
    <property type="protein sequence ID" value="BCL57676.1"/>
    <property type="molecule type" value="Genomic_DNA"/>
</dbReference>
<dbReference type="RefSeq" id="WP_117574526.1">
    <property type="nucleotide sequence ID" value="NZ_AP024085.1"/>
</dbReference>
<dbReference type="KEGG" id="fit:Fi14EGH31_13880"/>
<dbReference type="GeneID" id="70579827"/>
<gene>
    <name evidence="2" type="ORF">Fi14EGH31_13880</name>
    <name evidence="3" type="ORF">LJD74_13920</name>
</gene>
<evidence type="ECO:0000313" key="4">
    <source>
        <dbReference type="Proteomes" id="UP000593842"/>
    </source>
</evidence>
<dbReference type="EMBL" id="JAJDKQ010000041">
    <property type="protein sequence ID" value="MCB8563085.1"/>
    <property type="molecule type" value="Genomic_DNA"/>
</dbReference>
<name>A0A7I8E048_9FIRM</name>
<dbReference type="Proteomes" id="UP001197827">
    <property type="component" value="Unassembled WGS sequence"/>
</dbReference>